<evidence type="ECO:0000256" key="1">
    <source>
        <dbReference type="ARBA" id="ARBA00022603"/>
    </source>
</evidence>
<keyword evidence="3" id="KW-0831">Ubiquinone biosynthesis</keyword>
<protein>
    <recommendedName>
        <fullName evidence="5">Methyltransferase type 11 domain-containing protein</fullName>
    </recommendedName>
</protein>
<keyword evidence="4" id="KW-0949">S-adenosyl-L-methionine</keyword>
<name>A0A162G4G7_BDEBC</name>
<organism evidence="6 7">
    <name type="scientific">Bdellovibrio bacteriovorus</name>
    <dbReference type="NCBI Taxonomy" id="959"/>
    <lineage>
        <taxon>Bacteria</taxon>
        <taxon>Pseudomonadati</taxon>
        <taxon>Bdellovibrionota</taxon>
        <taxon>Bdellovibrionia</taxon>
        <taxon>Bdellovibrionales</taxon>
        <taxon>Pseudobdellovibrionaceae</taxon>
        <taxon>Bdellovibrio</taxon>
    </lineage>
</organism>
<dbReference type="InterPro" id="IPR013216">
    <property type="entry name" value="Methyltransf_11"/>
</dbReference>
<keyword evidence="2" id="KW-0808">Transferase</keyword>
<dbReference type="Proteomes" id="UP000075799">
    <property type="component" value="Unassembled WGS sequence"/>
</dbReference>
<dbReference type="GO" id="GO:0061542">
    <property type="term" value="F:3-demethylubiquinol 3-O-methyltransferase activity"/>
    <property type="evidence" value="ECO:0007669"/>
    <property type="project" value="InterPro"/>
</dbReference>
<dbReference type="CDD" id="cd02440">
    <property type="entry name" value="AdoMet_MTases"/>
    <property type="match status" value="1"/>
</dbReference>
<dbReference type="OrthoDB" id="5293815at2"/>
<gene>
    <name evidence="6" type="ORF">AZI87_13840</name>
</gene>
<evidence type="ECO:0000256" key="4">
    <source>
        <dbReference type="ARBA" id="ARBA00022691"/>
    </source>
</evidence>
<dbReference type="SUPFAM" id="SSF53335">
    <property type="entry name" value="S-adenosyl-L-methionine-dependent methyltransferases"/>
    <property type="match status" value="1"/>
</dbReference>
<evidence type="ECO:0000259" key="5">
    <source>
        <dbReference type="Pfam" id="PF08241"/>
    </source>
</evidence>
<dbReference type="Gene3D" id="3.40.50.150">
    <property type="entry name" value="Vaccinia Virus protein VP39"/>
    <property type="match status" value="1"/>
</dbReference>
<dbReference type="NCBIfam" id="TIGR01983">
    <property type="entry name" value="UbiG"/>
    <property type="match status" value="1"/>
</dbReference>
<dbReference type="EMBL" id="LUKD01000006">
    <property type="protein sequence ID" value="KYG64311.1"/>
    <property type="molecule type" value="Genomic_DNA"/>
</dbReference>
<evidence type="ECO:0000256" key="3">
    <source>
        <dbReference type="ARBA" id="ARBA00022688"/>
    </source>
</evidence>
<dbReference type="PANTHER" id="PTHR43464">
    <property type="entry name" value="METHYLTRANSFERASE"/>
    <property type="match status" value="1"/>
</dbReference>
<evidence type="ECO:0000313" key="6">
    <source>
        <dbReference type="EMBL" id="KYG64311.1"/>
    </source>
</evidence>
<dbReference type="RefSeq" id="WP_063208348.1">
    <property type="nucleotide sequence ID" value="NZ_LUKD01000006.1"/>
</dbReference>
<feature type="domain" description="Methyltransferase type 11" evidence="5">
    <location>
        <begin position="54"/>
        <end position="147"/>
    </location>
</feature>
<dbReference type="InterPro" id="IPR029063">
    <property type="entry name" value="SAM-dependent_MTases_sf"/>
</dbReference>
<accession>A0A162G4G7</accession>
<sequence length="243" mass="28122">MPLHKVNNSFYESYGDRWYTAFDDPVALLRAESDVKIPWALVRIRQHFSQAHILDVGCGGGFVSNALAKEGFTVTGIDISEASLQIAKKYDVTQKVRYLKADAFHLPFPDEHFEVVTAMDFLEHIENPQVFIKEASRVLKPGGLFFFNTFNRHWLSWFLVIKMIEWMVKNTPKDMHVIEYFIKPDELRDYCKRADMRVEEMTGLKMDFSTIPLKNYFSGVVPEGLKFKLSSSLLLSYLGYAKK</sequence>
<evidence type="ECO:0000313" key="7">
    <source>
        <dbReference type="Proteomes" id="UP000075799"/>
    </source>
</evidence>
<dbReference type="PANTHER" id="PTHR43464:SF19">
    <property type="entry name" value="UBIQUINONE BIOSYNTHESIS O-METHYLTRANSFERASE, MITOCHONDRIAL"/>
    <property type="match status" value="1"/>
</dbReference>
<proteinExistence type="predicted"/>
<dbReference type="InterPro" id="IPR010233">
    <property type="entry name" value="UbiG_MeTrfase"/>
</dbReference>
<dbReference type="GO" id="GO:0010420">
    <property type="term" value="F:polyprenyldihydroxybenzoate methyltransferase activity"/>
    <property type="evidence" value="ECO:0007669"/>
    <property type="project" value="InterPro"/>
</dbReference>
<evidence type="ECO:0000256" key="2">
    <source>
        <dbReference type="ARBA" id="ARBA00022679"/>
    </source>
</evidence>
<keyword evidence="1" id="KW-0489">Methyltransferase</keyword>
<dbReference type="AlphaFoldDB" id="A0A162G4G7"/>
<dbReference type="Pfam" id="PF08241">
    <property type="entry name" value="Methyltransf_11"/>
    <property type="match status" value="1"/>
</dbReference>
<comment type="caution">
    <text evidence="6">The sequence shown here is derived from an EMBL/GenBank/DDBJ whole genome shotgun (WGS) entry which is preliminary data.</text>
</comment>
<dbReference type="GO" id="GO:0032259">
    <property type="term" value="P:methylation"/>
    <property type="evidence" value="ECO:0007669"/>
    <property type="project" value="UniProtKB-KW"/>
</dbReference>
<reference evidence="6 7" key="1">
    <citation type="submission" date="2016-03" db="EMBL/GenBank/DDBJ databases">
        <authorList>
            <person name="Ploux O."/>
        </authorList>
    </citation>
    <scope>NUCLEOTIDE SEQUENCE [LARGE SCALE GENOMIC DNA]</scope>
    <source>
        <strain evidence="6 7">EC13</strain>
    </source>
</reference>